<keyword evidence="2 3" id="KW-0694">RNA-binding</keyword>
<feature type="region of interest" description="Disordered" evidence="4">
    <location>
        <begin position="282"/>
        <end position="322"/>
    </location>
</feature>
<dbReference type="Gramene" id="Kaladp0087s0130.3.v1.1">
    <property type="protein sequence ID" value="Kaladp0087s0130.3.v1.1"/>
    <property type="gene ID" value="Kaladp0087s0130.v1.1"/>
</dbReference>
<dbReference type="Gramene" id="Kaladp0087s0130.1.v1.1">
    <property type="protein sequence ID" value="Kaladp0087s0130.1.v1.1"/>
    <property type="gene ID" value="Kaladp0087s0130.v1.1"/>
</dbReference>
<sequence length="402" mass="44280">MPPKDGWCKSQLQELCQSMSWPLPHYTTVKGGPPQSPYFEATVVVNGLSFQTSHFLKRAKDAQIQAAKIALYHFTSSPPAPDIAQTSNTSINVNKRPITDEIRTPIEQEQVQKALGAKRSKHSGELHMYKNKLQNLVMKKGYTLPVYTFEREGPLHDSRFKSKVIVNGQTYESPDSFRTLKESEHAAAKIALFSLLPHESQEFSLDNSFFKNLLQEFTQKSGLELPTYDTTGFGVSHMPTFVSTVVVGGKTFIGEEAKTKKLAEINAAKLAYTCLSHRSDQEAPKQIPQIGSTDSLGSPNLDRSTQKRCGTPSPATHAGSREAVEYIPLPQIKGSSPQIKSEVLHGSVLNSNADMISGPSSSLYNIVHVYPRLLNIDFPVGAVVRHSDDKVAVRCPDNQSGN</sequence>
<evidence type="ECO:0000256" key="3">
    <source>
        <dbReference type="PROSITE-ProRule" id="PRU00266"/>
    </source>
</evidence>
<dbReference type="PROSITE" id="PS50137">
    <property type="entry name" value="DS_RBD"/>
    <property type="match status" value="3"/>
</dbReference>
<protein>
    <recommendedName>
        <fullName evidence="5">DRBM domain-containing protein</fullName>
    </recommendedName>
</protein>
<evidence type="ECO:0000256" key="2">
    <source>
        <dbReference type="ARBA" id="ARBA00022884"/>
    </source>
</evidence>
<dbReference type="PANTHER" id="PTHR46031">
    <property type="match status" value="1"/>
</dbReference>
<feature type="domain" description="DRBM" evidence="5">
    <location>
        <begin position="128"/>
        <end position="197"/>
    </location>
</feature>
<evidence type="ECO:0000259" key="5">
    <source>
        <dbReference type="PROSITE" id="PS50137"/>
    </source>
</evidence>
<feature type="domain" description="DRBM" evidence="5">
    <location>
        <begin position="9"/>
        <end position="76"/>
    </location>
</feature>
<evidence type="ECO:0000256" key="4">
    <source>
        <dbReference type="SAM" id="MobiDB-lite"/>
    </source>
</evidence>
<dbReference type="Gene3D" id="3.30.160.20">
    <property type="match status" value="3"/>
</dbReference>
<organism evidence="6 7">
    <name type="scientific">Kalanchoe fedtschenkoi</name>
    <name type="common">Lavender scallops</name>
    <name type="synonym">South American air plant</name>
    <dbReference type="NCBI Taxonomy" id="63787"/>
    <lineage>
        <taxon>Eukaryota</taxon>
        <taxon>Viridiplantae</taxon>
        <taxon>Streptophyta</taxon>
        <taxon>Embryophyta</taxon>
        <taxon>Tracheophyta</taxon>
        <taxon>Spermatophyta</taxon>
        <taxon>Magnoliopsida</taxon>
        <taxon>eudicotyledons</taxon>
        <taxon>Gunneridae</taxon>
        <taxon>Pentapetalae</taxon>
        <taxon>Saxifragales</taxon>
        <taxon>Crassulaceae</taxon>
        <taxon>Kalanchoe</taxon>
    </lineage>
</organism>
<feature type="domain" description="DRBM" evidence="5">
    <location>
        <begin position="209"/>
        <end position="277"/>
    </location>
</feature>
<name>A0A7N0UW50_KALFE</name>
<dbReference type="AlphaFoldDB" id="A0A7N0UW50"/>
<reference evidence="6" key="1">
    <citation type="submission" date="2021-01" db="UniProtKB">
        <authorList>
            <consortium name="EnsemblPlants"/>
        </authorList>
    </citation>
    <scope>IDENTIFICATION</scope>
</reference>
<dbReference type="SUPFAM" id="SSF54768">
    <property type="entry name" value="dsRNA-binding domain-like"/>
    <property type="match status" value="3"/>
</dbReference>
<feature type="compositionally biased region" description="Polar residues" evidence="4">
    <location>
        <begin position="289"/>
        <end position="303"/>
    </location>
</feature>
<dbReference type="Proteomes" id="UP000594263">
    <property type="component" value="Unplaced"/>
</dbReference>
<accession>A0A7N0UW50</accession>
<evidence type="ECO:0000313" key="6">
    <source>
        <dbReference type="EnsemblPlants" id="Kaladp0087s0130.3.v1.1"/>
    </source>
</evidence>
<dbReference type="EnsemblPlants" id="Kaladp0087s0130.1.v1.1">
    <property type="protein sequence ID" value="Kaladp0087s0130.1.v1.1"/>
    <property type="gene ID" value="Kaladp0087s0130.v1.1"/>
</dbReference>
<evidence type="ECO:0000313" key="7">
    <source>
        <dbReference type="Proteomes" id="UP000594263"/>
    </source>
</evidence>
<dbReference type="SMART" id="SM00358">
    <property type="entry name" value="DSRM"/>
    <property type="match status" value="3"/>
</dbReference>
<dbReference type="PANTHER" id="PTHR46031:SF16">
    <property type="entry name" value="DOUBLE-STRANDED RNA-BINDING PROTEIN 4"/>
    <property type="match status" value="1"/>
</dbReference>
<keyword evidence="1" id="KW-0677">Repeat</keyword>
<proteinExistence type="predicted"/>
<dbReference type="InterPro" id="IPR014720">
    <property type="entry name" value="dsRBD_dom"/>
</dbReference>
<dbReference type="GO" id="GO:0003723">
    <property type="term" value="F:RNA binding"/>
    <property type="evidence" value="ECO:0007669"/>
    <property type="project" value="UniProtKB-UniRule"/>
</dbReference>
<dbReference type="Pfam" id="PF00035">
    <property type="entry name" value="dsrm"/>
    <property type="match status" value="3"/>
</dbReference>
<keyword evidence="7" id="KW-1185">Reference proteome</keyword>
<dbReference type="OMA" id="SATMICG"/>
<dbReference type="EnsemblPlants" id="Kaladp0087s0130.3.v1.1">
    <property type="protein sequence ID" value="Kaladp0087s0130.3.v1.1"/>
    <property type="gene ID" value="Kaladp0087s0130.v1.1"/>
</dbReference>
<evidence type="ECO:0000256" key="1">
    <source>
        <dbReference type="ARBA" id="ARBA00022737"/>
    </source>
</evidence>